<dbReference type="OrthoDB" id="8779483at2"/>
<name>A0A6L6QCY6_9BURK</name>
<comment type="caution">
    <text evidence="1">The sequence shown here is derived from an EMBL/GenBank/DDBJ whole genome shotgun (WGS) entry which is preliminary data.</text>
</comment>
<proteinExistence type="predicted"/>
<dbReference type="RefSeq" id="WP_155453012.1">
    <property type="nucleotide sequence ID" value="NZ_WNKX01000003.1"/>
</dbReference>
<protein>
    <recommendedName>
        <fullName evidence="3">DUF1508 domain-containing protein</fullName>
    </recommendedName>
</protein>
<accession>A0A6L6QCY6</accession>
<dbReference type="AlphaFoldDB" id="A0A6L6QCY6"/>
<reference evidence="1 2" key="1">
    <citation type="submission" date="2019-11" db="EMBL/GenBank/DDBJ databases">
        <title>Type strains purchased from KCTC, JCM and DSMZ.</title>
        <authorList>
            <person name="Lu H."/>
        </authorList>
    </citation>
    <scope>NUCLEOTIDE SEQUENCE [LARGE SCALE GENOMIC DNA]</scope>
    <source>
        <strain evidence="1 2">JCM 31587</strain>
    </source>
</reference>
<organism evidence="1 2">
    <name type="scientific">Massilia eburnea</name>
    <dbReference type="NCBI Taxonomy" id="1776165"/>
    <lineage>
        <taxon>Bacteria</taxon>
        <taxon>Pseudomonadati</taxon>
        <taxon>Pseudomonadota</taxon>
        <taxon>Betaproteobacteria</taxon>
        <taxon>Burkholderiales</taxon>
        <taxon>Oxalobacteraceae</taxon>
        <taxon>Telluria group</taxon>
        <taxon>Massilia</taxon>
    </lineage>
</organism>
<dbReference type="Proteomes" id="UP000472320">
    <property type="component" value="Unassembled WGS sequence"/>
</dbReference>
<keyword evidence="2" id="KW-1185">Reference proteome</keyword>
<evidence type="ECO:0008006" key="3">
    <source>
        <dbReference type="Google" id="ProtNLM"/>
    </source>
</evidence>
<sequence>MELTNPRPIFLNDPHGWHWFLTWKNASGHEIHRVESNKTFATEVEARTDFRNREAELFSQRHRVD</sequence>
<evidence type="ECO:0000313" key="2">
    <source>
        <dbReference type="Proteomes" id="UP000472320"/>
    </source>
</evidence>
<evidence type="ECO:0000313" key="1">
    <source>
        <dbReference type="EMBL" id="MTW10070.1"/>
    </source>
</evidence>
<dbReference type="EMBL" id="WNKX01000003">
    <property type="protein sequence ID" value="MTW10070.1"/>
    <property type="molecule type" value="Genomic_DNA"/>
</dbReference>
<gene>
    <name evidence="1" type="ORF">GM658_05600</name>
</gene>